<evidence type="ECO:0000259" key="1">
    <source>
        <dbReference type="PROSITE" id="PS50878"/>
    </source>
</evidence>
<dbReference type="InterPro" id="IPR000477">
    <property type="entry name" value="RT_dom"/>
</dbReference>
<dbReference type="InterPro" id="IPR043502">
    <property type="entry name" value="DNA/RNA_pol_sf"/>
</dbReference>
<dbReference type="Pfam" id="PF00078">
    <property type="entry name" value="RVT_1"/>
    <property type="match status" value="1"/>
</dbReference>
<dbReference type="SUPFAM" id="SSF56672">
    <property type="entry name" value="DNA/RNA polymerases"/>
    <property type="match status" value="1"/>
</dbReference>
<dbReference type="PANTHER" id="PTHR46238:SF8">
    <property type="entry name" value="ENDONUCLEASE_EXONUCLEASE_PHOSPHATASE DOMAIN-CONTAINING PROTEIN"/>
    <property type="match status" value="1"/>
</dbReference>
<dbReference type="InterPro" id="IPR043128">
    <property type="entry name" value="Rev_trsase/Diguanyl_cyclase"/>
</dbReference>
<reference evidence="2" key="1">
    <citation type="submission" date="2025-08" db="UniProtKB">
        <authorList>
            <consortium name="RefSeq"/>
        </authorList>
    </citation>
    <scope>IDENTIFICATION</scope>
</reference>
<dbReference type="STRING" id="4097.A0A1S3Z9R9"/>
<protein>
    <recommendedName>
        <fullName evidence="1">Reverse transcriptase domain-containing protein</fullName>
    </recommendedName>
</protein>
<dbReference type="PANTHER" id="PTHR46238">
    <property type="entry name" value="REVERSE TRANSCRIPTASE DOMAIN-CONTAINING PROTEIN"/>
    <property type="match status" value="1"/>
</dbReference>
<dbReference type="Gene3D" id="3.30.70.270">
    <property type="match status" value="1"/>
</dbReference>
<gene>
    <name evidence="2" type="primary">LOC107784344</name>
</gene>
<feature type="domain" description="Reverse transcriptase" evidence="1">
    <location>
        <begin position="1"/>
        <end position="169"/>
    </location>
</feature>
<dbReference type="AlphaFoldDB" id="A0A1S3Z9R9"/>
<dbReference type="OrthoDB" id="1706699at2759"/>
<accession>A0A1S3Z9R9</accession>
<dbReference type="PaxDb" id="4097-A0A1S3Z9R9"/>
<name>A0A1S3Z9R9_TOBAC</name>
<dbReference type="PROSITE" id="PS50878">
    <property type="entry name" value="RT_POL"/>
    <property type="match status" value="1"/>
</dbReference>
<dbReference type="RefSeq" id="XP_016460957.1">
    <property type="nucleotide sequence ID" value="XM_016605471.1"/>
</dbReference>
<sequence length="219" mass="25382">MVFIDLEKAYDKVPREVLWRCLEVSSVPVACISAIKDMYDGSKTRLRIARGDSDYFPVEMGLHHRSTLSPFLFALAMDVLIRHIQKEAPWCMLFADDIVLINKTRCGVNTRLEVWRQTLETKGFKLSRSKTKYLKCKCSDGTHEAEVEVKIDTQVIPKKDNFKYLGFVIQGNKEINEDVTHWMKWRLASGILYNKNMPPRLKGKFYIVVVRPTMLYGAE</sequence>
<dbReference type="KEGG" id="nta:107784344"/>
<evidence type="ECO:0000313" key="2">
    <source>
        <dbReference type="RefSeq" id="XP_016460957.1"/>
    </source>
</evidence>
<organism evidence="2">
    <name type="scientific">Nicotiana tabacum</name>
    <name type="common">Common tobacco</name>
    <dbReference type="NCBI Taxonomy" id="4097"/>
    <lineage>
        <taxon>Eukaryota</taxon>
        <taxon>Viridiplantae</taxon>
        <taxon>Streptophyta</taxon>
        <taxon>Embryophyta</taxon>
        <taxon>Tracheophyta</taxon>
        <taxon>Spermatophyta</taxon>
        <taxon>Magnoliopsida</taxon>
        <taxon>eudicotyledons</taxon>
        <taxon>Gunneridae</taxon>
        <taxon>Pentapetalae</taxon>
        <taxon>asterids</taxon>
        <taxon>lamiids</taxon>
        <taxon>Solanales</taxon>
        <taxon>Solanaceae</taxon>
        <taxon>Nicotianoideae</taxon>
        <taxon>Nicotianeae</taxon>
        <taxon>Nicotiana</taxon>
    </lineage>
</organism>
<proteinExistence type="predicted"/>